<comment type="caution">
    <text evidence="3">The sequence shown here is derived from an EMBL/GenBank/DDBJ whole genome shotgun (WGS) entry which is preliminary data.</text>
</comment>
<proteinExistence type="predicted"/>
<name>A0ABS3JBQ7_9BACT</name>
<dbReference type="Proteomes" id="UP000664628">
    <property type="component" value="Unassembled WGS sequence"/>
</dbReference>
<dbReference type="RefSeq" id="WP_207327328.1">
    <property type="nucleotide sequence ID" value="NZ_JAFMYW010000001.1"/>
</dbReference>
<keyword evidence="3" id="KW-0378">Hydrolase</keyword>
<dbReference type="PANTHER" id="PTHR43433:SF4">
    <property type="entry name" value="NON-HEME CHLOROPEROXIDASE-RELATED"/>
    <property type="match status" value="1"/>
</dbReference>
<dbReference type="GO" id="GO:0016787">
    <property type="term" value="F:hydrolase activity"/>
    <property type="evidence" value="ECO:0007669"/>
    <property type="project" value="UniProtKB-KW"/>
</dbReference>
<evidence type="ECO:0000313" key="3">
    <source>
        <dbReference type="EMBL" id="MBO0947415.1"/>
    </source>
</evidence>
<dbReference type="EMBL" id="JAFMYW010000001">
    <property type="protein sequence ID" value="MBO0947415.1"/>
    <property type="molecule type" value="Genomic_DNA"/>
</dbReference>
<keyword evidence="4" id="KW-1185">Reference proteome</keyword>
<dbReference type="SUPFAM" id="SSF53474">
    <property type="entry name" value="alpha/beta-Hydrolases"/>
    <property type="match status" value="1"/>
</dbReference>
<dbReference type="InterPro" id="IPR000073">
    <property type="entry name" value="AB_hydrolase_1"/>
</dbReference>
<keyword evidence="1" id="KW-0732">Signal</keyword>
<evidence type="ECO:0000256" key="1">
    <source>
        <dbReference type="SAM" id="SignalP"/>
    </source>
</evidence>
<dbReference type="InterPro" id="IPR050471">
    <property type="entry name" value="AB_hydrolase"/>
</dbReference>
<feature type="signal peptide" evidence="1">
    <location>
        <begin position="1"/>
        <end position="21"/>
    </location>
</feature>
<dbReference type="Gene3D" id="3.40.50.1820">
    <property type="entry name" value="alpha/beta hydrolase"/>
    <property type="match status" value="1"/>
</dbReference>
<feature type="chain" id="PRO_5045050423" evidence="1">
    <location>
        <begin position="22"/>
        <end position="267"/>
    </location>
</feature>
<organism evidence="3 4">
    <name type="scientific">Fibrella forsythiae</name>
    <dbReference type="NCBI Taxonomy" id="2817061"/>
    <lineage>
        <taxon>Bacteria</taxon>
        <taxon>Pseudomonadati</taxon>
        <taxon>Bacteroidota</taxon>
        <taxon>Cytophagia</taxon>
        <taxon>Cytophagales</taxon>
        <taxon>Spirosomataceae</taxon>
        <taxon>Fibrella</taxon>
    </lineage>
</organism>
<reference evidence="3 4" key="1">
    <citation type="submission" date="2021-03" db="EMBL/GenBank/DDBJ databases">
        <title>Fibrella sp. HMF5405 genome sequencing and assembly.</title>
        <authorList>
            <person name="Kang H."/>
            <person name="Kim H."/>
            <person name="Bae S."/>
            <person name="Joh K."/>
        </authorList>
    </citation>
    <scope>NUCLEOTIDE SEQUENCE [LARGE SCALE GENOMIC DNA]</scope>
    <source>
        <strain evidence="3 4">HMF5405</strain>
    </source>
</reference>
<gene>
    <name evidence="3" type="ORF">J2I46_02390</name>
</gene>
<accession>A0ABS3JBQ7</accession>
<dbReference type="Pfam" id="PF00561">
    <property type="entry name" value="Abhydrolase_1"/>
    <property type="match status" value="1"/>
</dbReference>
<dbReference type="PANTHER" id="PTHR43433">
    <property type="entry name" value="HYDROLASE, ALPHA/BETA FOLD FAMILY PROTEIN"/>
    <property type="match status" value="1"/>
</dbReference>
<feature type="domain" description="AB hydrolase-1" evidence="2">
    <location>
        <begin position="44"/>
        <end position="145"/>
    </location>
</feature>
<sequence>MKSVYLVLICCLTASVSLAQADREPLFTTADGVKIHYDKIGNGPAVVLIHGFIGNGESWKRTALRMMLADSGHTVVTLDLRGNGRSDKPHKASAYENDIEAYDVIALMKHLGLSQYDVIGYSRGSIVAAKLLAIAPAKQVRRAVLGGMGLDFSDPNWIRRRHFYEALARPGSHPDLQPAVDYAVKSGADTTALKYMQQFQPVTLPSELKRIKQPVLVISGDQDEDNGKAADLAKVLPNATLATVPGTHNSTMGTADFARKVVAFLRK</sequence>
<protein>
    <submittedName>
        <fullName evidence="3">Alpha/beta hydrolase</fullName>
    </submittedName>
</protein>
<evidence type="ECO:0000259" key="2">
    <source>
        <dbReference type="Pfam" id="PF00561"/>
    </source>
</evidence>
<evidence type="ECO:0000313" key="4">
    <source>
        <dbReference type="Proteomes" id="UP000664628"/>
    </source>
</evidence>
<dbReference type="InterPro" id="IPR029058">
    <property type="entry name" value="AB_hydrolase_fold"/>
</dbReference>